<reference evidence="1 2" key="1">
    <citation type="journal article" date="2003" name="Proc. Natl. Acad. Sci. U.S.A.">
        <title>Complete genome sequence of the marine planctomycete Pirellula sp. strain 1.</title>
        <authorList>
            <person name="Gloeckner F.O."/>
            <person name="Kube M."/>
            <person name="Bauer M."/>
            <person name="Teeling H."/>
            <person name="Lombardot T."/>
            <person name="Ludwig W."/>
            <person name="Gade D."/>
            <person name="Beck A."/>
            <person name="Borzym K."/>
            <person name="Heitmann K."/>
            <person name="Rabus R."/>
            <person name="Schlesner H."/>
            <person name="Amann R."/>
            <person name="Reinhardt R."/>
        </authorList>
    </citation>
    <scope>NUCLEOTIDE SEQUENCE [LARGE SCALE GENOMIC DNA]</scope>
    <source>
        <strain evidence="2">DSM 10527 / NCIMB 13988 / SH1</strain>
    </source>
</reference>
<evidence type="ECO:0000313" key="2">
    <source>
        <dbReference type="Proteomes" id="UP000001025"/>
    </source>
</evidence>
<dbReference type="HOGENOM" id="CLU_3188287_0_0_0"/>
<dbReference type="InParanoid" id="Q7UNQ9"/>
<dbReference type="EMBL" id="BX294146">
    <property type="protein sequence ID" value="CAD75359.1"/>
    <property type="molecule type" value="Genomic_DNA"/>
</dbReference>
<sequence length="46" mass="5293">MSEPVDAFTRVIQAEETDWICDDGCRILSRQSNLGHHLSRRTPHTL</sequence>
<proteinExistence type="predicted"/>
<keyword evidence="2" id="KW-1185">Reference proteome</keyword>
<dbReference type="Proteomes" id="UP000001025">
    <property type="component" value="Chromosome"/>
</dbReference>
<protein>
    <submittedName>
        <fullName evidence="1">Uncharacterized protein</fullName>
    </submittedName>
</protein>
<gene>
    <name evidence="1" type="ordered locus">RB7434</name>
</gene>
<evidence type="ECO:0000313" key="1">
    <source>
        <dbReference type="EMBL" id="CAD75359.1"/>
    </source>
</evidence>
<organism evidence="1 2">
    <name type="scientific">Rhodopirellula baltica (strain DSM 10527 / NCIMB 13988 / SH1)</name>
    <dbReference type="NCBI Taxonomy" id="243090"/>
    <lineage>
        <taxon>Bacteria</taxon>
        <taxon>Pseudomonadati</taxon>
        <taxon>Planctomycetota</taxon>
        <taxon>Planctomycetia</taxon>
        <taxon>Pirellulales</taxon>
        <taxon>Pirellulaceae</taxon>
        <taxon>Rhodopirellula</taxon>
    </lineage>
</organism>
<dbReference type="EnsemblBacteria" id="CAD75359">
    <property type="protein sequence ID" value="CAD75359"/>
    <property type="gene ID" value="RB7434"/>
</dbReference>
<dbReference type="KEGG" id="rba:RB7434"/>
<dbReference type="AlphaFoldDB" id="Q7UNQ9"/>
<accession>Q7UNQ9</accession>
<name>Q7UNQ9_RHOBA</name>